<dbReference type="eggNOG" id="COG1989">
    <property type="taxonomic scope" value="Bacteria"/>
</dbReference>
<dbReference type="EC" id="2.1.1.-" evidence="9"/>
<evidence type="ECO:0000256" key="7">
    <source>
        <dbReference type="ARBA" id="ARBA00023136"/>
    </source>
</evidence>
<dbReference type="InterPro" id="IPR050882">
    <property type="entry name" value="Prepilin_peptidase/N-MTase"/>
</dbReference>
<dbReference type="Pfam" id="PF01478">
    <property type="entry name" value="Peptidase_A24"/>
    <property type="match status" value="1"/>
</dbReference>
<feature type="transmembrane region" description="Helical" evidence="10">
    <location>
        <begin position="85"/>
        <end position="107"/>
    </location>
</feature>
<accession>B0T7R2</accession>
<dbReference type="EMBL" id="CP000927">
    <property type="protein sequence ID" value="ABZ71250.1"/>
    <property type="molecule type" value="Genomic_DNA"/>
</dbReference>
<keyword evidence="9" id="KW-0645">Protease</keyword>
<evidence type="ECO:0000256" key="4">
    <source>
        <dbReference type="ARBA" id="ARBA00022519"/>
    </source>
</evidence>
<dbReference type="GO" id="GO:0006465">
    <property type="term" value="P:signal peptide processing"/>
    <property type="evidence" value="ECO:0007669"/>
    <property type="project" value="TreeGrafter"/>
</dbReference>
<dbReference type="GO" id="GO:0032259">
    <property type="term" value="P:methylation"/>
    <property type="evidence" value="ECO:0007669"/>
    <property type="project" value="UniProtKB-KW"/>
</dbReference>
<evidence type="ECO:0000256" key="1">
    <source>
        <dbReference type="ARBA" id="ARBA00004429"/>
    </source>
</evidence>
<dbReference type="HOGENOM" id="CLU_057101_0_0_5"/>
<evidence type="ECO:0000256" key="3">
    <source>
        <dbReference type="ARBA" id="ARBA00022475"/>
    </source>
</evidence>
<keyword evidence="5 9" id="KW-0812">Transmembrane</keyword>
<proteinExistence type="inferred from homology"/>
<evidence type="ECO:0000313" key="13">
    <source>
        <dbReference type="EMBL" id="ABZ71250.1"/>
    </source>
</evidence>
<name>B0T7R2_CAUSK</name>
<feature type="transmembrane region" description="Helical" evidence="10">
    <location>
        <begin position="201"/>
        <end position="219"/>
    </location>
</feature>
<dbReference type="STRING" id="366602.Caul_2122"/>
<evidence type="ECO:0000256" key="9">
    <source>
        <dbReference type="RuleBase" id="RU003794"/>
    </source>
</evidence>
<dbReference type="PRINTS" id="PR00864">
    <property type="entry name" value="PREPILNPTASE"/>
</dbReference>
<organism evidence="13">
    <name type="scientific">Caulobacter sp. (strain K31)</name>
    <dbReference type="NCBI Taxonomy" id="366602"/>
    <lineage>
        <taxon>Bacteria</taxon>
        <taxon>Pseudomonadati</taxon>
        <taxon>Pseudomonadota</taxon>
        <taxon>Alphaproteobacteria</taxon>
        <taxon>Caulobacterales</taxon>
        <taxon>Caulobacteraceae</taxon>
        <taxon>Caulobacter</taxon>
    </lineage>
</organism>
<dbReference type="InterPro" id="IPR000045">
    <property type="entry name" value="Prepilin_IV_endopep_pep"/>
</dbReference>
<dbReference type="PANTHER" id="PTHR30487:SF0">
    <property type="entry name" value="PREPILIN LEADER PEPTIDASE_N-METHYLTRANSFERASE-RELATED"/>
    <property type="match status" value="1"/>
</dbReference>
<comment type="catalytic activity">
    <reaction evidence="9">
        <text>Typically cleaves a -Gly-|-Phe- bond to release an N-terminal, basic peptide of 5-8 residues from type IV prepilin, and then N-methylates the new N-terminal amino group, the methyl donor being S-adenosyl-L-methionine.</text>
        <dbReference type="EC" id="3.4.23.43"/>
    </reaction>
</comment>
<evidence type="ECO:0000256" key="8">
    <source>
        <dbReference type="RuleBase" id="RU003793"/>
    </source>
</evidence>
<evidence type="ECO:0000256" key="6">
    <source>
        <dbReference type="ARBA" id="ARBA00022989"/>
    </source>
</evidence>
<dbReference type="AlphaFoldDB" id="B0T7R2"/>
<dbReference type="GO" id="GO:0008168">
    <property type="term" value="F:methyltransferase activity"/>
    <property type="evidence" value="ECO:0007669"/>
    <property type="project" value="UniProtKB-KW"/>
</dbReference>
<feature type="transmembrane region" description="Helical" evidence="10">
    <location>
        <begin position="231"/>
        <end position="251"/>
    </location>
</feature>
<comment type="function">
    <text evidence="9">Plays an essential role in type IV pili and type II pseudopili formation by proteolytically removing the leader sequence from substrate proteins and subsequently monomethylating the alpha-amino group of the newly exposed N-terminal phenylalanine.</text>
</comment>
<keyword evidence="7 10" id="KW-0472">Membrane</keyword>
<dbReference type="EC" id="3.4.23.43" evidence="9"/>
<keyword evidence="6 10" id="KW-1133">Transmembrane helix</keyword>
<keyword evidence="9" id="KW-0511">Multifunctional enzyme</keyword>
<comment type="similarity">
    <text evidence="2 8">Belongs to the peptidase A24 family.</text>
</comment>
<keyword evidence="4" id="KW-0997">Cell inner membrane</keyword>
<dbReference type="KEGG" id="cak:Caul_2122"/>
<feature type="domain" description="Prepilin type IV endopeptidase peptidase" evidence="11">
    <location>
        <begin position="106"/>
        <end position="212"/>
    </location>
</feature>
<dbReference type="InterPro" id="IPR014032">
    <property type="entry name" value="Peptidase_A24A_bac"/>
</dbReference>
<dbReference type="GO" id="GO:0005886">
    <property type="term" value="C:plasma membrane"/>
    <property type="evidence" value="ECO:0007669"/>
    <property type="project" value="UniProtKB-SubCell"/>
</dbReference>
<feature type="transmembrane region" description="Helical" evidence="10">
    <location>
        <begin position="152"/>
        <end position="169"/>
    </location>
</feature>
<evidence type="ECO:0000256" key="5">
    <source>
        <dbReference type="ARBA" id="ARBA00022692"/>
    </source>
</evidence>
<keyword evidence="9" id="KW-0378">Hydrolase</keyword>
<dbReference type="GO" id="GO:0004190">
    <property type="term" value="F:aspartic-type endopeptidase activity"/>
    <property type="evidence" value="ECO:0007669"/>
    <property type="project" value="UniProtKB-EC"/>
</dbReference>
<evidence type="ECO:0000259" key="12">
    <source>
        <dbReference type="Pfam" id="PF06750"/>
    </source>
</evidence>
<reference evidence="13" key="1">
    <citation type="submission" date="2008-01" db="EMBL/GenBank/DDBJ databases">
        <title>Complete sequence of chromosome of Caulobacter sp. K31.</title>
        <authorList>
            <consortium name="US DOE Joint Genome Institute"/>
            <person name="Copeland A."/>
            <person name="Lucas S."/>
            <person name="Lapidus A."/>
            <person name="Barry K."/>
            <person name="Glavina del Rio T."/>
            <person name="Dalin E."/>
            <person name="Tice H."/>
            <person name="Pitluck S."/>
            <person name="Bruce D."/>
            <person name="Goodwin L."/>
            <person name="Thompson L.S."/>
            <person name="Brettin T."/>
            <person name="Detter J.C."/>
            <person name="Han C."/>
            <person name="Schmutz J."/>
            <person name="Larimer F."/>
            <person name="Land M."/>
            <person name="Hauser L."/>
            <person name="Kyrpides N."/>
            <person name="Kim E."/>
            <person name="Stephens C."/>
            <person name="Richardson P."/>
        </authorList>
    </citation>
    <scope>NUCLEOTIDE SEQUENCE [LARGE SCALE GENOMIC DNA]</scope>
    <source>
        <strain evidence="13">K31</strain>
    </source>
</reference>
<evidence type="ECO:0000256" key="10">
    <source>
        <dbReference type="SAM" id="Phobius"/>
    </source>
</evidence>
<keyword evidence="3" id="KW-1003">Cell membrane</keyword>
<dbReference type="InterPro" id="IPR010627">
    <property type="entry name" value="Prepilin_pept_A24_N"/>
</dbReference>
<feature type="transmembrane region" description="Helical" evidence="10">
    <location>
        <begin position="127"/>
        <end position="145"/>
    </location>
</feature>
<evidence type="ECO:0000259" key="11">
    <source>
        <dbReference type="Pfam" id="PF01478"/>
    </source>
</evidence>
<dbReference type="Gene3D" id="1.20.120.1220">
    <property type="match status" value="1"/>
</dbReference>
<feature type="transmembrane region" description="Helical" evidence="10">
    <location>
        <begin position="6"/>
        <end position="27"/>
    </location>
</feature>
<protein>
    <recommendedName>
        <fullName evidence="9">Prepilin leader peptidase/N-methyltransferase</fullName>
        <ecNumber evidence="9">2.1.1.-</ecNumber>
        <ecNumber evidence="9">3.4.23.43</ecNumber>
    </recommendedName>
</protein>
<keyword evidence="9" id="KW-0489">Methyltransferase</keyword>
<dbReference type="Pfam" id="PF06750">
    <property type="entry name" value="A24_N_bact"/>
    <property type="match status" value="1"/>
</dbReference>
<dbReference type="PANTHER" id="PTHR30487">
    <property type="entry name" value="TYPE 4 PREPILIN-LIKE PROTEINS LEADER PEPTIDE-PROCESSING ENZYME"/>
    <property type="match status" value="1"/>
</dbReference>
<comment type="subcellular location">
    <subcellularLocation>
        <location evidence="1">Cell inner membrane</location>
        <topology evidence="1">Multi-pass membrane protein</topology>
    </subcellularLocation>
    <subcellularLocation>
        <location evidence="9">Cell membrane</location>
        <topology evidence="9">Multi-pass membrane protein</topology>
    </subcellularLocation>
</comment>
<sequence>MTTDLLWTFVALALAPCIGSFVGLLTLRLPAGRAWIVARSACDACQRPLGIIDLAPIISFLALRGRCRTCGAPIPRRYIVIETGCLIIAAWSGLSQSGAMILATALLGWSLLTVAIVDAEHLWLPDVLTWPLGLTGWLVTVALNIAAPWEPLIGAAVGYGALAVIAFAYEKLRGRQGMGDGDPRLLGAIGAWVGWDGLPSVLVWACGAGLGLAAARFLMRGRLDAAQPLPFGTFLAIGAWFTWIWGPMAVWPPAS</sequence>
<evidence type="ECO:0000256" key="2">
    <source>
        <dbReference type="ARBA" id="ARBA00005801"/>
    </source>
</evidence>
<gene>
    <name evidence="13" type="ordered locus">Caul_2122</name>
</gene>
<keyword evidence="9" id="KW-0808">Transferase</keyword>
<feature type="domain" description="Prepilin peptidase A24 N-terminal" evidence="12">
    <location>
        <begin position="15"/>
        <end position="91"/>
    </location>
</feature>